<evidence type="ECO:0008006" key="4">
    <source>
        <dbReference type="Google" id="ProtNLM"/>
    </source>
</evidence>
<name>A0ABW6IX34_STRWE</name>
<proteinExistence type="predicted"/>
<sequence length="357" mass="38782">MNTDIARVVVLVAVGVICFLVYRHHASDPAPSDTPPPGFLPPSRQNTAFAGPDPALQSAVGIASRGRWEPAARLLAATREKRDWALRGAYVGAFATVAVRPDGGEAAFLTAWEQAVGPDDPDLAAVRAEAVVELAWQLRGSAWAEDTSQEQFRGFHDVLAASHGMIAHAVELAPEDPTPLLADVSAGIGRGRSHEEMRALWARITALDPYHCGAHLRALQYWCAKWHGSEELATAFAREAAAAAPAGSLLTMLPLVAWFEHQPDIGKPPRYRTPEVTALVDAALADVASARPDHPSLPRARHLLAFFLTQQARYPEAAVEFRRVDGHVGAPPWVYFDDPAAAYCEWRDRAVRGGRRR</sequence>
<evidence type="ECO:0000313" key="2">
    <source>
        <dbReference type="EMBL" id="MFE5982144.1"/>
    </source>
</evidence>
<evidence type="ECO:0000313" key="3">
    <source>
        <dbReference type="Proteomes" id="UP001600424"/>
    </source>
</evidence>
<evidence type="ECO:0000256" key="1">
    <source>
        <dbReference type="SAM" id="MobiDB-lite"/>
    </source>
</evidence>
<comment type="caution">
    <text evidence="2">The sequence shown here is derived from an EMBL/GenBank/DDBJ whole genome shotgun (WGS) entry which is preliminary data.</text>
</comment>
<dbReference type="EMBL" id="JBHTRV010000015">
    <property type="protein sequence ID" value="MFE5982144.1"/>
    <property type="molecule type" value="Genomic_DNA"/>
</dbReference>
<feature type="region of interest" description="Disordered" evidence="1">
    <location>
        <begin position="29"/>
        <end position="51"/>
    </location>
</feature>
<dbReference type="Proteomes" id="UP001600424">
    <property type="component" value="Unassembled WGS sequence"/>
</dbReference>
<dbReference type="RefSeq" id="WP_386254938.1">
    <property type="nucleotide sequence ID" value="NZ_JBHTRV010000015.1"/>
</dbReference>
<reference evidence="2 3" key="1">
    <citation type="submission" date="2024-09" db="EMBL/GenBank/DDBJ databases">
        <title>The Natural Products Discovery Center: Release of the First 8490 Sequenced Strains for Exploring Actinobacteria Biosynthetic Diversity.</title>
        <authorList>
            <person name="Kalkreuter E."/>
            <person name="Kautsar S.A."/>
            <person name="Yang D."/>
            <person name="Bader C.D."/>
            <person name="Teijaro C.N."/>
            <person name="Fluegel L."/>
            <person name="Davis C.M."/>
            <person name="Simpson J.R."/>
            <person name="Lauterbach L."/>
            <person name="Steele A.D."/>
            <person name="Gui C."/>
            <person name="Meng S."/>
            <person name="Li G."/>
            <person name="Viehrig K."/>
            <person name="Ye F."/>
            <person name="Su P."/>
            <person name="Kiefer A.F."/>
            <person name="Nichols A."/>
            <person name="Cepeda A.J."/>
            <person name="Yan W."/>
            <person name="Fan B."/>
            <person name="Jiang Y."/>
            <person name="Adhikari A."/>
            <person name="Zheng C.-J."/>
            <person name="Schuster L."/>
            <person name="Cowan T.M."/>
            <person name="Smanski M.J."/>
            <person name="Chevrette M.G."/>
            <person name="De Carvalho L.P.S."/>
            <person name="Shen B."/>
        </authorList>
    </citation>
    <scope>NUCLEOTIDE SEQUENCE [LARGE SCALE GENOMIC DNA]</scope>
    <source>
        <strain evidence="2 3">NPDC056472</strain>
    </source>
</reference>
<keyword evidence="3" id="KW-1185">Reference proteome</keyword>
<protein>
    <recommendedName>
        <fullName evidence="4">DUF4034 domain-containing protein</fullName>
    </recommendedName>
</protein>
<gene>
    <name evidence="2" type="ORF">ACFQ63_20835</name>
</gene>
<accession>A0ABW6IX34</accession>
<organism evidence="2 3">
    <name type="scientific">Streptomyces wedmorensis</name>
    <dbReference type="NCBI Taxonomy" id="43759"/>
    <lineage>
        <taxon>Bacteria</taxon>
        <taxon>Bacillati</taxon>
        <taxon>Actinomycetota</taxon>
        <taxon>Actinomycetes</taxon>
        <taxon>Kitasatosporales</taxon>
        <taxon>Streptomycetaceae</taxon>
        <taxon>Streptomyces</taxon>
    </lineage>
</organism>